<dbReference type="GO" id="GO:0005886">
    <property type="term" value="C:plasma membrane"/>
    <property type="evidence" value="ECO:0007669"/>
    <property type="project" value="UniProtKB-SubCell"/>
</dbReference>
<evidence type="ECO:0000259" key="9">
    <source>
        <dbReference type="Pfam" id="PF12704"/>
    </source>
</evidence>
<dbReference type="Proteomes" id="UP000216454">
    <property type="component" value="Unassembled WGS sequence"/>
</dbReference>
<protein>
    <submittedName>
        <fullName evidence="10">ABC transporter permease</fullName>
    </submittedName>
</protein>
<organism evidence="10 11">
    <name type="scientific">Pseudoscardovia suis</name>
    <dbReference type="NCBI Taxonomy" id="987063"/>
    <lineage>
        <taxon>Bacteria</taxon>
        <taxon>Bacillati</taxon>
        <taxon>Actinomycetota</taxon>
        <taxon>Actinomycetes</taxon>
        <taxon>Bifidobacteriales</taxon>
        <taxon>Bifidobacteriaceae</taxon>
        <taxon>Pseudoscardovia</taxon>
    </lineage>
</organism>
<evidence type="ECO:0000256" key="7">
    <source>
        <dbReference type="SAM" id="Phobius"/>
    </source>
</evidence>
<proteinExistence type="inferred from homology"/>
<keyword evidence="5 7" id="KW-0472">Membrane</keyword>
<feature type="transmembrane region" description="Helical" evidence="7">
    <location>
        <begin position="310"/>
        <end position="332"/>
    </location>
</feature>
<keyword evidence="11" id="KW-1185">Reference proteome</keyword>
<evidence type="ECO:0000256" key="2">
    <source>
        <dbReference type="ARBA" id="ARBA00022475"/>
    </source>
</evidence>
<dbReference type="PANTHER" id="PTHR30572:SF4">
    <property type="entry name" value="ABC TRANSPORTER PERMEASE YTRF"/>
    <property type="match status" value="1"/>
</dbReference>
<dbReference type="EMBL" id="MWWQ01000006">
    <property type="protein sequence ID" value="OZG51872.1"/>
    <property type="molecule type" value="Genomic_DNA"/>
</dbReference>
<dbReference type="InterPro" id="IPR003838">
    <property type="entry name" value="ABC3_permease_C"/>
</dbReference>
<evidence type="ECO:0000313" key="11">
    <source>
        <dbReference type="Proteomes" id="UP000216454"/>
    </source>
</evidence>
<dbReference type="RefSeq" id="WP_094690985.1">
    <property type="nucleotide sequence ID" value="NZ_MWWQ01000006.1"/>
</dbReference>
<evidence type="ECO:0000256" key="5">
    <source>
        <dbReference type="ARBA" id="ARBA00023136"/>
    </source>
</evidence>
<feature type="transmembrane region" description="Helical" evidence="7">
    <location>
        <begin position="400"/>
        <end position="424"/>
    </location>
</feature>
<accession>A0A261EYC7</accession>
<dbReference type="GO" id="GO:0022857">
    <property type="term" value="F:transmembrane transporter activity"/>
    <property type="evidence" value="ECO:0007669"/>
    <property type="project" value="TreeGrafter"/>
</dbReference>
<evidence type="ECO:0000256" key="6">
    <source>
        <dbReference type="ARBA" id="ARBA00038076"/>
    </source>
</evidence>
<dbReference type="OrthoDB" id="9770036at2"/>
<evidence type="ECO:0000256" key="3">
    <source>
        <dbReference type="ARBA" id="ARBA00022692"/>
    </source>
</evidence>
<dbReference type="Pfam" id="PF02687">
    <property type="entry name" value="FtsX"/>
    <property type="match status" value="1"/>
</dbReference>
<comment type="similarity">
    <text evidence="6">Belongs to the ABC-4 integral membrane protein family.</text>
</comment>
<evidence type="ECO:0000256" key="4">
    <source>
        <dbReference type="ARBA" id="ARBA00022989"/>
    </source>
</evidence>
<dbReference type="InterPro" id="IPR025857">
    <property type="entry name" value="MacB_PCD"/>
</dbReference>
<comment type="caution">
    <text evidence="10">The sequence shown here is derived from an EMBL/GenBank/DDBJ whole genome shotgun (WGS) entry which is preliminary data.</text>
</comment>
<comment type="subcellular location">
    <subcellularLocation>
        <location evidence="1">Cell membrane</location>
        <topology evidence="1">Multi-pass membrane protein</topology>
    </subcellularLocation>
</comment>
<dbReference type="AlphaFoldDB" id="A0A261EYC7"/>
<feature type="domain" description="MacB-like periplasmic core" evidence="9">
    <location>
        <begin position="19"/>
        <end position="249"/>
    </location>
</feature>
<dbReference type="InterPro" id="IPR050250">
    <property type="entry name" value="Macrolide_Exporter_MacB"/>
</dbReference>
<sequence>MFFLRMIRQSLHHQMGRRALIALTVCLSAAVSVTMLGVVFDVGDKLNAELSTYGSNIVVQPKSQAVVSNLYGSTAGSTDSTEFLHESDASKIKTIFWSYNITAFAPELHRHLEVTTSTGKTAHDTETVGTWFHKTVQSSTGESTTTGVKDMRSWWKVTGQWASDDADETMVGSTLAQQLGVSVGDTLTLADGADSTHPSRTLTITGIYESGDDDDTALYVPSAIVQDVSGLTDDIDEIEVKALTTPDNDLARRAAKDPLGLSQEDWETWYCTAYASSIAYQIEEVIPGAVAKQVRQVQALEGTVLSKTQAVMIVMTVLTLIAAVIAVANLMAASIAERSAQLALLKAVGARNGEVCRLVLGETAAVSLIGAVVGAGVGSAMAQLIGHVVFGTSISMRPMVFVLVAVLLTVAVLVASLASLASILKLHPAEVLHDR</sequence>
<reference evidence="10 11" key="1">
    <citation type="journal article" date="2017" name="BMC Genomics">
        <title>Comparative genomic and phylogenomic analyses of the Bifidobacteriaceae family.</title>
        <authorList>
            <person name="Lugli G.A."/>
            <person name="Milani C."/>
            <person name="Turroni F."/>
            <person name="Duranti S."/>
            <person name="Mancabelli L."/>
            <person name="Mangifesta M."/>
            <person name="Ferrario C."/>
            <person name="Modesto M."/>
            <person name="Mattarelli P."/>
            <person name="Jiri K."/>
            <person name="van Sinderen D."/>
            <person name="Ventura M."/>
        </authorList>
    </citation>
    <scope>NUCLEOTIDE SEQUENCE [LARGE SCALE GENOMIC DNA]</scope>
    <source>
        <strain evidence="10 11">DSM 24744</strain>
    </source>
</reference>
<keyword evidence="3 7" id="KW-0812">Transmembrane</keyword>
<evidence type="ECO:0000313" key="10">
    <source>
        <dbReference type="EMBL" id="OZG51872.1"/>
    </source>
</evidence>
<feature type="domain" description="ABC3 transporter permease C-terminal" evidence="8">
    <location>
        <begin position="313"/>
        <end position="428"/>
    </location>
</feature>
<keyword evidence="2" id="KW-1003">Cell membrane</keyword>
<keyword evidence="4 7" id="KW-1133">Transmembrane helix</keyword>
<name>A0A261EYC7_9BIFI</name>
<gene>
    <name evidence="10" type="ORF">PSSU_0655</name>
</gene>
<dbReference type="PANTHER" id="PTHR30572">
    <property type="entry name" value="MEMBRANE COMPONENT OF TRANSPORTER-RELATED"/>
    <property type="match status" value="1"/>
</dbReference>
<evidence type="ECO:0000256" key="1">
    <source>
        <dbReference type="ARBA" id="ARBA00004651"/>
    </source>
</evidence>
<dbReference type="Pfam" id="PF12704">
    <property type="entry name" value="MacB_PCD"/>
    <property type="match status" value="1"/>
</dbReference>
<evidence type="ECO:0000259" key="8">
    <source>
        <dbReference type="Pfam" id="PF02687"/>
    </source>
</evidence>